<proteinExistence type="predicted"/>
<evidence type="ECO:0008006" key="3">
    <source>
        <dbReference type="Google" id="ProtNLM"/>
    </source>
</evidence>
<organism evidence="1 2">
    <name type="scientific">Thalassotalea castellviae</name>
    <dbReference type="NCBI Taxonomy" id="3075612"/>
    <lineage>
        <taxon>Bacteria</taxon>
        <taxon>Pseudomonadati</taxon>
        <taxon>Pseudomonadota</taxon>
        <taxon>Gammaproteobacteria</taxon>
        <taxon>Alteromonadales</taxon>
        <taxon>Colwelliaceae</taxon>
        <taxon>Thalassotalea</taxon>
    </lineage>
</organism>
<accession>A0ABU3A4L3</accession>
<gene>
    <name evidence="1" type="ORF">RM573_16075</name>
</gene>
<dbReference type="RefSeq" id="WP_311584362.1">
    <property type="nucleotide sequence ID" value="NZ_JAVRIF010000011.1"/>
</dbReference>
<evidence type="ECO:0000313" key="1">
    <source>
        <dbReference type="EMBL" id="MDT0605122.1"/>
    </source>
</evidence>
<dbReference type="EMBL" id="JAVRIF010000011">
    <property type="protein sequence ID" value="MDT0605122.1"/>
    <property type="molecule type" value="Genomic_DNA"/>
</dbReference>
<reference evidence="1 2" key="1">
    <citation type="submission" date="2023-09" db="EMBL/GenBank/DDBJ databases">
        <authorList>
            <person name="Rey-Velasco X."/>
        </authorList>
    </citation>
    <scope>NUCLEOTIDE SEQUENCE [LARGE SCALE GENOMIC DNA]</scope>
    <source>
        <strain evidence="1 2">W431</strain>
    </source>
</reference>
<protein>
    <recommendedName>
        <fullName evidence="3">STAS/SEC14 domain-containing protein</fullName>
    </recommendedName>
</protein>
<keyword evidence="2" id="KW-1185">Reference proteome</keyword>
<evidence type="ECO:0000313" key="2">
    <source>
        <dbReference type="Proteomes" id="UP001266357"/>
    </source>
</evidence>
<sequence>MTQPTYTVELKNNIVVAKISGDWNIHADIGYLTLLDETISRVRNDRWALFADLRGWRVSEEVINFKHNRIIQLARKNQQIECWLVDDIDQGKHIQHHIDNAGVPLHKFNHREDAEKLLIENEFYL</sequence>
<name>A0ABU3A4L3_9GAMM</name>
<comment type="caution">
    <text evidence="1">The sequence shown here is derived from an EMBL/GenBank/DDBJ whole genome shotgun (WGS) entry which is preliminary data.</text>
</comment>
<dbReference type="Proteomes" id="UP001266357">
    <property type="component" value="Unassembled WGS sequence"/>
</dbReference>